<gene>
    <name evidence="1" type="ordered locus">Os08g0394000</name>
    <name evidence="1" type="ORF">OSNPB_080394000</name>
</gene>
<reference evidence="1 2" key="2">
    <citation type="journal article" date="2013" name="Plant Cell Physiol.">
        <title>Rice Annotation Project Database (RAP-DB): an integrative and interactive database for rice genomics.</title>
        <authorList>
            <person name="Sakai H."/>
            <person name="Lee S.S."/>
            <person name="Tanaka T."/>
            <person name="Numa H."/>
            <person name="Kim J."/>
            <person name="Kawahara Y."/>
            <person name="Wakimoto H."/>
            <person name="Yang C.C."/>
            <person name="Iwamoto M."/>
            <person name="Abe T."/>
            <person name="Yamada Y."/>
            <person name="Muto A."/>
            <person name="Inokuchi H."/>
            <person name="Ikemura T."/>
            <person name="Matsumoto T."/>
            <person name="Sasaki T."/>
            <person name="Itoh T."/>
        </authorList>
    </citation>
    <scope>NUCLEOTIDE SEQUENCE [LARGE SCALE GENOMIC DNA]</scope>
    <source>
        <strain evidence="2">cv. Nipponbare</strain>
    </source>
</reference>
<dbReference type="PaxDb" id="39947-A0A0P0XFM2"/>
<dbReference type="EMBL" id="AP014964">
    <property type="protein sequence ID" value="BAT05301.1"/>
    <property type="molecule type" value="Genomic_DNA"/>
</dbReference>
<name>A0A0P0XFM2_ORYSJ</name>
<reference evidence="2" key="1">
    <citation type="journal article" date="2005" name="Nature">
        <title>The map-based sequence of the rice genome.</title>
        <authorList>
            <consortium name="International rice genome sequencing project (IRGSP)"/>
            <person name="Matsumoto T."/>
            <person name="Wu J."/>
            <person name="Kanamori H."/>
            <person name="Katayose Y."/>
            <person name="Fujisawa M."/>
            <person name="Namiki N."/>
            <person name="Mizuno H."/>
            <person name="Yamamoto K."/>
            <person name="Antonio B.A."/>
            <person name="Baba T."/>
            <person name="Sakata K."/>
            <person name="Nagamura Y."/>
            <person name="Aoki H."/>
            <person name="Arikawa K."/>
            <person name="Arita K."/>
            <person name="Bito T."/>
            <person name="Chiden Y."/>
            <person name="Fujitsuka N."/>
            <person name="Fukunaka R."/>
            <person name="Hamada M."/>
            <person name="Harada C."/>
            <person name="Hayashi A."/>
            <person name="Hijishita S."/>
            <person name="Honda M."/>
            <person name="Hosokawa S."/>
            <person name="Ichikawa Y."/>
            <person name="Idonuma A."/>
            <person name="Iijima M."/>
            <person name="Ikeda M."/>
            <person name="Ikeno M."/>
            <person name="Ito K."/>
            <person name="Ito S."/>
            <person name="Ito T."/>
            <person name="Ito Y."/>
            <person name="Ito Y."/>
            <person name="Iwabuchi A."/>
            <person name="Kamiya K."/>
            <person name="Karasawa W."/>
            <person name="Kurita K."/>
            <person name="Katagiri S."/>
            <person name="Kikuta A."/>
            <person name="Kobayashi H."/>
            <person name="Kobayashi N."/>
            <person name="Machita K."/>
            <person name="Maehara T."/>
            <person name="Masukawa M."/>
            <person name="Mizubayashi T."/>
            <person name="Mukai Y."/>
            <person name="Nagasaki H."/>
            <person name="Nagata Y."/>
            <person name="Naito S."/>
            <person name="Nakashima M."/>
            <person name="Nakama Y."/>
            <person name="Nakamichi Y."/>
            <person name="Nakamura M."/>
            <person name="Meguro A."/>
            <person name="Negishi M."/>
            <person name="Ohta I."/>
            <person name="Ohta T."/>
            <person name="Okamoto M."/>
            <person name="Ono N."/>
            <person name="Saji S."/>
            <person name="Sakaguchi M."/>
            <person name="Sakai K."/>
            <person name="Shibata M."/>
            <person name="Shimokawa T."/>
            <person name="Song J."/>
            <person name="Takazaki Y."/>
            <person name="Terasawa K."/>
            <person name="Tsugane M."/>
            <person name="Tsuji K."/>
            <person name="Ueda S."/>
            <person name="Waki K."/>
            <person name="Yamagata H."/>
            <person name="Yamamoto M."/>
            <person name="Yamamoto S."/>
            <person name="Yamane H."/>
            <person name="Yoshiki S."/>
            <person name="Yoshihara R."/>
            <person name="Yukawa K."/>
            <person name="Zhong H."/>
            <person name="Yano M."/>
            <person name="Yuan Q."/>
            <person name="Ouyang S."/>
            <person name="Liu J."/>
            <person name="Jones K.M."/>
            <person name="Gansberger K."/>
            <person name="Moffat K."/>
            <person name="Hill J."/>
            <person name="Bera J."/>
            <person name="Fadrosh D."/>
            <person name="Jin S."/>
            <person name="Johri S."/>
            <person name="Kim M."/>
            <person name="Overton L."/>
            <person name="Reardon M."/>
            <person name="Tsitrin T."/>
            <person name="Vuong H."/>
            <person name="Weaver B."/>
            <person name="Ciecko A."/>
            <person name="Tallon L."/>
            <person name="Jackson J."/>
            <person name="Pai G."/>
            <person name="Aken S.V."/>
            <person name="Utterback T."/>
            <person name="Reidmuller S."/>
            <person name="Feldblyum T."/>
            <person name="Hsiao J."/>
            <person name="Zismann V."/>
            <person name="Iobst S."/>
            <person name="de Vazeille A.R."/>
            <person name="Buell C.R."/>
            <person name="Ying K."/>
            <person name="Li Y."/>
            <person name="Lu T."/>
            <person name="Huang Y."/>
            <person name="Zhao Q."/>
            <person name="Feng Q."/>
            <person name="Zhang L."/>
            <person name="Zhu J."/>
            <person name="Weng Q."/>
            <person name="Mu J."/>
            <person name="Lu Y."/>
            <person name="Fan D."/>
            <person name="Liu Y."/>
            <person name="Guan J."/>
            <person name="Zhang Y."/>
            <person name="Yu S."/>
            <person name="Liu X."/>
            <person name="Zhang Y."/>
            <person name="Hong G."/>
            <person name="Han B."/>
            <person name="Choisne N."/>
            <person name="Demange N."/>
            <person name="Orjeda G."/>
            <person name="Samain S."/>
            <person name="Cattolico L."/>
            <person name="Pelletier E."/>
            <person name="Couloux A."/>
            <person name="Segurens B."/>
            <person name="Wincker P."/>
            <person name="D'Hont A."/>
            <person name="Scarpelli C."/>
            <person name="Weissenbach J."/>
            <person name="Salanoubat M."/>
            <person name="Quetier F."/>
            <person name="Yu Y."/>
            <person name="Kim H.R."/>
            <person name="Rambo T."/>
            <person name="Currie J."/>
            <person name="Collura K."/>
            <person name="Luo M."/>
            <person name="Yang T."/>
            <person name="Ammiraju J.S.S."/>
            <person name="Engler F."/>
            <person name="Soderlund C."/>
            <person name="Wing R.A."/>
            <person name="Palmer L.E."/>
            <person name="de la Bastide M."/>
            <person name="Spiegel L."/>
            <person name="Nascimento L."/>
            <person name="Zutavern T."/>
            <person name="O'Shaughnessy A."/>
            <person name="Dike S."/>
            <person name="Dedhia N."/>
            <person name="Preston R."/>
            <person name="Balija V."/>
            <person name="McCombie W.R."/>
            <person name="Chow T."/>
            <person name="Chen H."/>
            <person name="Chung M."/>
            <person name="Chen C."/>
            <person name="Shaw J."/>
            <person name="Wu H."/>
            <person name="Hsiao K."/>
            <person name="Chao Y."/>
            <person name="Chu M."/>
            <person name="Cheng C."/>
            <person name="Hour A."/>
            <person name="Lee P."/>
            <person name="Lin S."/>
            <person name="Lin Y."/>
            <person name="Liou J."/>
            <person name="Liu S."/>
            <person name="Hsing Y."/>
            <person name="Raghuvanshi S."/>
            <person name="Mohanty A."/>
            <person name="Bharti A.K."/>
            <person name="Gaur A."/>
            <person name="Gupta V."/>
            <person name="Kumar D."/>
            <person name="Ravi V."/>
            <person name="Vij S."/>
            <person name="Kapur A."/>
            <person name="Khurana P."/>
            <person name="Khurana P."/>
            <person name="Khurana J.P."/>
            <person name="Tyagi A.K."/>
            <person name="Gaikwad K."/>
            <person name="Singh A."/>
            <person name="Dalal V."/>
            <person name="Srivastava S."/>
            <person name="Dixit A."/>
            <person name="Pal A.K."/>
            <person name="Ghazi I.A."/>
            <person name="Yadav M."/>
            <person name="Pandit A."/>
            <person name="Bhargava A."/>
            <person name="Sureshbabu K."/>
            <person name="Batra K."/>
            <person name="Sharma T.R."/>
            <person name="Mohapatra T."/>
            <person name="Singh N.K."/>
            <person name="Messing J."/>
            <person name="Nelson A.B."/>
            <person name="Fuks G."/>
            <person name="Kavchok S."/>
            <person name="Keizer G."/>
            <person name="Linton E."/>
            <person name="Llaca V."/>
            <person name="Song R."/>
            <person name="Tanyolac B."/>
            <person name="Young S."/>
            <person name="Ho-Il K."/>
            <person name="Hahn J.H."/>
            <person name="Sangsakoo G."/>
            <person name="Vanavichit A."/>
            <person name="de Mattos Luiz.A.T."/>
            <person name="Zimmer P.D."/>
            <person name="Malone G."/>
            <person name="Dellagostin O."/>
            <person name="de Oliveira A.C."/>
            <person name="Bevan M."/>
            <person name="Bancroft I."/>
            <person name="Minx P."/>
            <person name="Cordum H."/>
            <person name="Wilson R."/>
            <person name="Cheng Z."/>
            <person name="Jin W."/>
            <person name="Jiang J."/>
            <person name="Leong S.A."/>
            <person name="Iwama H."/>
            <person name="Gojobori T."/>
            <person name="Itoh T."/>
            <person name="Niimura Y."/>
            <person name="Fujii Y."/>
            <person name="Habara T."/>
            <person name="Sakai H."/>
            <person name="Sato Y."/>
            <person name="Wilson G."/>
            <person name="Kumar K."/>
            <person name="McCouch S."/>
            <person name="Juretic N."/>
            <person name="Hoen D."/>
            <person name="Wright S."/>
            <person name="Bruskiewich R."/>
            <person name="Bureau T."/>
            <person name="Miyao A."/>
            <person name="Hirochika H."/>
            <person name="Nishikawa T."/>
            <person name="Kadowaki K."/>
            <person name="Sugiura M."/>
            <person name="Burr B."/>
            <person name="Sasaki T."/>
        </authorList>
    </citation>
    <scope>NUCLEOTIDE SEQUENCE [LARGE SCALE GENOMIC DNA]</scope>
    <source>
        <strain evidence="2">cv. Nipponbare</strain>
    </source>
</reference>
<dbReference type="AlphaFoldDB" id="A0A0P0XFM2"/>
<accession>A0A0P0XFM2</accession>
<organism evidence="1 2">
    <name type="scientific">Oryza sativa subsp. japonica</name>
    <name type="common">Rice</name>
    <dbReference type="NCBI Taxonomy" id="39947"/>
    <lineage>
        <taxon>Eukaryota</taxon>
        <taxon>Viridiplantae</taxon>
        <taxon>Streptophyta</taxon>
        <taxon>Embryophyta</taxon>
        <taxon>Tracheophyta</taxon>
        <taxon>Spermatophyta</taxon>
        <taxon>Magnoliopsida</taxon>
        <taxon>Liliopsida</taxon>
        <taxon>Poales</taxon>
        <taxon>Poaceae</taxon>
        <taxon>BOP clade</taxon>
        <taxon>Oryzoideae</taxon>
        <taxon>Oryzeae</taxon>
        <taxon>Oryzinae</taxon>
        <taxon>Oryza</taxon>
        <taxon>Oryza sativa</taxon>
    </lineage>
</organism>
<proteinExistence type="predicted"/>
<protein>
    <submittedName>
        <fullName evidence="1">Os08g0394000 protein</fullName>
    </submittedName>
</protein>
<evidence type="ECO:0000313" key="2">
    <source>
        <dbReference type="Proteomes" id="UP000059680"/>
    </source>
</evidence>
<feature type="non-terminal residue" evidence="1">
    <location>
        <position position="1"/>
    </location>
</feature>
<reference evidence="1 2" key="3">
    <citation type="journal article" date="2013" name="Rice">
        <title>Improvement of the Oryza sativa Nipponbare reference genome using next generation sequence and optical map data.</title>
        <authorList>
            <person name="Kawahara Y."/>
            <person name="de la Bastide M."/>
            <person name="Hamilton J.P."/>
            <person name="Kanamori H."/>
            <person name="McCombie W.R."/>
            <person name="Ouyang S."/>
            <person name="Schwartz D.C."/>
            <person name="Tanaka T."/>
            <person name="Wu J."/>
            <person name="Zhou S."/>
            <person name="Childs K.L."/>
            <person name="Davidson R.M."/>
            <person name="Lin H."/>
            <person name="Quesada-Ocampo L."/>
            <person name="Vaillancourt B."/>
            <person name="Sakai H."/>
            <person name="Lee S.S."/>
            <person name="Kim J."/>
            <person name="Numa H."/>
            <person name="Itoh T."/>
            <person name="Buell C.R."/>
            <person name="Matsumoto T."/>
        </authorList>
    </citation>
    <scope>NUCLEOTIDE SEQUENCE [LARGE SCALE GENOMIC DNA]</scope>
    <source>
        <strain evidence="2">cv. Nipponbare</strain>
    </source>
</reference>
<dbReference type="InParanoid" id="A0A0P0XFM2"/>
<evidence type="ECO:0000313" key="1">
    <source>
        <dbReference type="EMBL" id="BAT05301.1"/>
    </source>
</evidence>
<dbReference type="Proteomes" id="UP000059680">
    <property type="component" value="Chromosome 8"/>
</dbReference>
<keyword evidence="2" id="KW-1185">Reference proteome</keyword>
<sequence length="43" mass="4989">SDRLPARLGRPPAKILIFPYDWLETGRTIARKNRNTCMEKCCP</sequence>
<dbReference type="Gramene" id="Os08t0394000-01">
    <property type="protein sequence ID" value="Os08t0394000-01"/>
    <property type="gene ID" value="Os08g0394000"/>
</dbReference>